<name>J0D292_AURST</name>
<dbReference type="EMBL" id="JH687798">
    <property type="protein sequence ID" value="EJD40858.1"/>
    <property type="molecule type" value="Genomic_DNA"/>
</dbReference>
<feature type="region of interest" description="Disordered" evidence="1">
    <location>
        <begin position="375"/>
        <end position="402"/>
    </location>
</feature>
<evidence type="ECO:0000313" key="3">
    <source>
        <dbReference type="Proteomes" id="UP000006514"/>
    </source>
</evidence>
<proteinExistence type="predicted"/>
<accession>J0D292</accession>
<keyword evidence="3" id="KW-1185">Reference proteome</keyword>
<sequence>MPNDGSRSKIPCIPFCPRSSRFLKTIVPIEKAEFETLVNNYVAAMPPVVVADSDLHHFALPHPKSIMCPKVFHRDIDFHQFTCGVLNATRALVHLVDSTAVGYGLGPDEHGEMLCGWYNMNWGKEHPVQHHLTSVELVTVTMPAWCFGEQDMLEFTNAQPFGNPGSREEASQSSAATNLWARLHDFCYLHDAHYFLVTTYNQWTFGCFSNLRSTGYVAPAMKFDARIPNVVQSVMFAKDPTSVNIHFVTATKPCRMREQPMFWLVAHNHTGPFSHARVREENESKLGRNGKRKVPDDRDDDDGCWKRRRASGDMRRAFRNVPWLLALDAPPPHCATGWKGPAASRPPFGYKMEFMRFEALSSSAFAVASQRAPIDHQRPELATSDDSAMSGSSDADGNVEMSHTGARVDPQATQGSHFPIRENPAWFFRPFPISAFDSSALVVAPIMPVVGGPVDAHSEPMNVDWGTPLGRVPPVGGVNPGPFPKPAMPTFIPRTVFQQPTAQCDAHGGPIPDLGGIAQEAIDMVL</sequence>
<dbReference type="AlphaFoldDB" id="J0D292"/>
<dbReference type="InParanoid" id="J0D292"/>
<dbReference type="Proteomes" id="UP000006514">
    <property type="component" value="Unassembled WGS sequence"/>
</dbReference>
<evidence type="ECO:0000256" key="1">
    <source>
        <dbReference type="SAM" id="MobiDB-lite"/>
    </source>
</evidence>
<feature type="compositionally biased region" description="Low complexity" evidence="1">
    <location>
        <begin position="384"/>
        <end position="396"/>
    </location>
</feature>
<protein>
    <submittedName>
        <fullName evidence="2">Uncharacterized protein</fullName>
    </submittedName>
</protein>
<dbReference type="eggNOG" id="ENOG502SX6R">
    <property type="taxonomic scope" value="Eukaryota"/>
</dbReference>
<gene>
    <name evidence="2" type="ORF">AURDEDRAFT_170050</name>
</gene>
<feature type="compositionally biased region" description="Basic and acidic residues" evidence="1">
    <location>
        <begin position="277"/>
        <end position="286"/>
    </location>
</feature>
<feature type="region of interest" description="Disordered" evidence="1">
    <location>
        <begin position="274"/>
        <end position="304"/>
    </location>
</feature>
<organism evidence="2 3">
    <name type="scientific">Auricularia subglabra (strain TFB-10046 / SS5)</name>
    <name type="common">White-rot fungus</name>
    <name type="synonym">Auricularia delicata (strain TFB10046)</name>
    <dbReference type="NCBI Taxonomy" id="717982"/>
    <lineage>
        <taxon>Eukaryota</taxon>
        <taxon>Fungi</taxon>
        <taxon>Dikarya</taxon>
        <taxon>Basidiomycota</taxon>
        <taxon>Agaricomycotina</taxon>
        <taxon>Agaricomycetes</taxon>
        <taxon>Auriculariales</taxon>
        <taxon>Auriculariaceae</taxon>
        <taxon>Auricularia</taxon>
    </lineage>
</organism>
<dbReference type="OrthoDB" id="2579508at2759"/>
<reference evidence="3" key="1">
    <citation type="journal article" date="2012" name="Science">
        <title>The Paleozoic origin of enzymatic lignin decomposition reconstructed from 31 fungal genomes.</title>
        <authorList>
            <person name="Floudas D."/>
            <person name="Binder M."/>
            <person name="Riley R."/>
            <person name="Barry K."/>
            <person name="Blanchette R.A."/>
            <person name="Henrissat B."/>
            <person name="Martinez A.T."/>
            <person name="Otillar R."/>
            <person name="Spatafora J.W."/>
            <person name="Yadav J.S."/>
            <person name="Aerts A."/>
            <person name="Benoit I."/>
            <person name="Boyd A."/>
            <person name="Carlson A."/>
            <person name="Copeland A."/>
            <person name="Coutinho P.M."/>
            <person name="de Vries R.P."/>
            <person name="Ferreira P."/>
            <person name="Findley K."/>
            <person name="Foster B."/>
            <person name="Gaskell J."/>
            <person name="Glotzer D."/>
            <person name="Gorecki P."/>
            <person name="Heitman J."/>
            <person name="Hesse C."/>
            <person name="Hori C."/>
            <person name="Igarashi K."/>
            <person name="Jurgens J.A."/>
            <person name="Kallen N."/>
            <person name="Kersten P."/>
            <person name="Kohler A."/>
            <person name="Kuees U."/>
            <person name="Kumar T.K.A."/>
            <person name="Kuo A."/>
            <person name="LaButti K."/>
            <person name="Larrondo L.F."/>
            <person name="Lindquist E."/>
            <person name="Ling A."/>
            <person name="Lombard V."/>
            <person name="Lucas S."/>
            <person name="Lundell T."/>
            <person name="Martin R."/>
            <person name="McLaughlin D.J."/>
            <person name="Morgenstern I."/>
            <person name="Morin E."/>
            <person name="Murat C."/>
            <person name="Nagy L.G."/>
            <person name="Nolan M."/>
            <person name="Ohm R.A."/>
            <person name="Patyshakuliyeva A."/>
            <person name="Rokas A."/>
            <person name="Ruiz-Duenas F.J."/>
            <person name="Sabat G."/>
            <person name="Salamov A."/>
            <person name="Samejima M."/>
            <person name="Schmutz J."/>
            <person name="Slot J.C."/>
            <person name="St John F."/>
            <person name="Stenlid J."/>
            <person name="Sun H."/>
            <person name="Sun S."/>
            <person name="Syed K."/>
            <person name="Tsang A."/>
            <person name="Wiebenga A."/>
            <person name="Young D."/>
            <person name="Pisabarro A."/>
            <person name="Eastwood D.C."/>
            <person name="Martin F."/>
            <person name="Cullen D."/>
            <person name="Grigoriev I.V."/>
            <person name="Hibbett D.S."/>
        </authorList>
    </citation>
    <scope>NUCLEOTIDE SEQUENCE [LARGE SCALE GENOMIC DNA]</scope>
    <source>
        <strain evidence="3">TFB10046</strain>
    </source>
</reference>
<dbReference type="KEGG" id="adl:AURDEDRAFT_170050"/>
<evidence type="ECO:0000313" key="2">
    <source>
        <dbReference type="EMBL" id="EJD40858.1"/>
    </source>
</evidence>